<comment type="caution">
    <text evidence="1">The sequence shown here is derived from an EMBL/GenBank/DDBJ whole genome shotgun (WGS) entry which is preliminary data.</text>
</comment>
<keyword evidence="2" id="KW-1185">Reference proteome</keyword>
<proteinExistence type="predicted"/>
<dbReference type="Proteomes" id="UP001251524">
    <property type="component" value="Unassembled WGS sequence"/>
</dbReference>
<sequence>MTTFRPEDTISLCITTVVSPGAARSATIGIWWTYGEGETLRSLKTDVAEMFFDGEGRSVFTIENPRTWPLGSYHVEVFLDGVSVGRKDFTIQ</sequence>
<reference evidence="1 2" key="1">
    <citation type="submission" date="2023-07" db="EMBL/GenBank/DDBJ databases">
        <title>Sorghum-associated microbial communities from plants grown in Nebraska, USA.</title>
        <authorList>
            <person name="Schachtman D."/>
        </authorList>
    </citation>
    <scope>NUCLEOTIDE SEQUENCE [LARGE SCALE GENOMIC DNA]</scope>
    <source>
        <strain evidence="1 2">BE198</strain>
    </source>
</reference>
<evidence type="ECO:0000313" key="1">
    <source>
        <dbReference type="EMBL" id="MDR7135384.1"/>
    </source>
</evidence>
<gene>
    <name evidence="1" type="ORF">J2X06_002593</name>
</gene>
<accession>A0ABU1WD95</accession>
<dbReference type="RefSeq" id="WP_310063025.1">
    <property type="nucleotide sequence ID" value="NZ_JAVDVY010000002.1"/>
</dbReference>
<evidence type="ECO:0000313" key="2">
    <source>
        <dbReference type="Proteomes" id="UP001251524"/>
    </source>
</evidence>
<evidence type="ECO:0008006" key="3">
    <source>
        <dbReference type="Google" id="ProtNLM"/>
    </source>
</evidence>
<name>A0ABU1WD95_9GAMM</name>
<protein>
    <recommendedName>
        <fullName evidence="3">PKD domain-containing protein</fullName>
    </recommendedName>
</protein>
<dbReference type="EMBL" id="JAVDVY010000002">
    <property type="protein sequence ID" value="MDR7135384.1"/>
    <property type="molecule type" value="Genomic_DNA"/>
</dbReference>
<organism evidence="1 2">
    <name type="scientific">Lysobacter niastensis</name>
    <dbReference type="NCBI Taxonomy" id="380629"/>
    <lineage>
        <taxon>Bacteria</taxon>
        <taxon>Pseudomonadati</taxon>
        <taxon>Pseudomonadota</taxon>
        <taxon>Gammaproteobacteria</taxon>
        <taxon>Lysobacterales</taxon>
        <taxon>Lysobacteraceae</taxon>
        <taxon>Lysobacter</taxon>
    </lineage>
</organism>